<evidence type="ECO:0000256" key="3">
    <source>
        <dbReference type="ARBA" id="ARBA00022676"/>
    </source>
</evidence>
<dbReference type="InParanoid" id="A0A7J7C3P1"/>
<dbReference type="AlphaFoldDB" id="A0A7J7C3P1"/>
<dbReference type="Proteomes" id="UP000593562">
    <property type="component" value="Unassembled WGS sequence"/>
</dbReference>
<dbReference type="Pfam" id="PF13579">
    <property type="entry name" value="Glyco_trans_4_4"/>
    <property type="match status" value="1"/>
</dbReference>
<keyword evidence="4 11" id="KW-0808">Transferase</keyword>
<comment type="caution">
    <text evidence="11">The sequence shown here is derived from an EMBL/GenBank/DDBJ whole genome shotgun (WGS) entry which is preliminary data.</text>
</comment>
<name>A0A7J7C3P1_TRIWF</name>
<dbReference type="GO" id="GO:0005789">
    <property type="term" value="C:endoplasmic reticulum membrane"/>
    <property type="evidence" value="ECO:0007669"/>
    <property type="project" value="UniProtKB-SubCell"/>
</dbReference>
<evidence type="ECO:0000259" key="10">
    <source>
        <dbReference type="Pfam" id="PF13579"/>
    </source>
</evidence>
<gene>
    <name evidence="11" type="ORF">HS088_TW21G00906</name>
</gene>
<protein>
    <submittedName>
        <fullName evidence="11">Chitobiosyldiphosphodolichol beta-mannosyltransferase-like isoform X7</fullName>
    </submittedName>
</protein>
<keyword evidence="6" id="KW-0256">Endoplasmic reticulum</keyword>
<evidence type="ECO:0000256" key="2">
    <source>
        <dbReference type="ARBA" id="ARBA00004922"/>
    </source>
</evidence>
<dbReference type="PANTHER" id="PTHR13036">
    <property type="entry name" value="BETA1,4 MANNOSYLTRANSFERASE"/>
    <property type="match status" value="1"/>
</dbReference>
<sequence>MIQWPRILQSLPKMLYPLMLFLKPLFQFLMLLWFVCIKIPAPDVFLVQNPPSIPTLVAVKWASWLRNSRFIVDWHNFGYTLLALSLGRSSRFVALYRWFESHYGKMANGALCVTRAMQHELAQNWGIKTPDEDFSILLEAAVMYDRRVAAILNEKDSTEKELLWKEMHDGRHYLYPRLLFVITGLDLPMKVLP</sequence>
<dbReference type="SUPFAM" id="SSF53756">
    <property type="entry name" value="UDP-Glycosyltransferase/glycogen phosphorylase"/>
    <property type="match status" value="1"/>
</dbReference>
<keyword evidence="3 11" id="KW-0328">Glycosyltransferase</keyword>
<comment type="pathway">
    <text evidence="2">Protein modification; protein glycosylation.</text>
</comment>
<keyword evidence="5 9" id="KW-0812">Transmembrane</keyword>
<evidence type="ECO:0000256" key="1">
    <source>
        <dbReference type="ARBA" id="ARBA00004389"/>
    </source>
</evidence>
<organism evidence="11 12">
    <name type="scientific">Tripterygium wilfordii</name>
    <name type="common">Thunder God vine</name>
    <dbReference type="NCBI Taxonomy" id="458696"/>
    <lineage>
        <taxon>Eukaryota</taxon>
        <taxon>Viridiplantae</taxon>
        <taxon>Streptophyta</taxon>
        <taxon>Embryophyta</taxon>
        <taxon>Tracheophyta</taxon>
        <taxon>Spermatophyta</taxon>
        <taxon>Magnoliopsida</taxon>
        <taxon>eudicotyledons</taxon>
        <taxon>Gunneridae</taxon>
        <taxon>Pentapetalae</taxon>
        <taxon>rosids</taxon>
        <taxon>fabids</taxon>
        <taxon>Celastrales</taxon>
        <taxon>Celastraceae</taxon>
        <taxon>Tripterygium</taxon>
    </lineage>
</organism>
<evidence type="ECO:0000256" key="8">
    <source>
        <dbReference type="ARBA" id="ARBA00023136"/>
    </source>
</evidence>
<reference evidence="11 12" key="1">
    <citation type="journal article" date="2020" name="Nat. Commun.">
        <title>Genome of Tripterygium wilfordii and identification of cytochrome P450 involved in triptolide biosynthesis.</title>
        <authorList>
            <person name="Tu L."/>
            <person name="Su P."/>
            <person name="Zhang Z."/>
            <person name="Gao L."/>
            <person name="Wang J."/>
            <person name="Hu T."/>
            <person name="Zhou J."/>
            <person name="Zhang Y."/>
            <person name="Zhao Y."/>
            <person name="Liu Y."/>
            <person name="Song Y."/>
            <person name="Tong Y."/>
            <person name="Lu Y."/>
            <person name="Yang J."/>
            <person name="Xu C."/>
            <person name="Jia M."/>
            <person name="Peters R.J."/>
            <person name="Huang L."/>
            <person name="Gao W."/>
        </authorList>
    </citation>
    <scope>NUCLEOTIDE SEQUENCE [LARGE SCALE GENOMIC DNA]</scope>
    <source>
        <strain evidence="12">cv. XIE 37</strain>
        <tissue evidence="11">Leaf</tissue>
    </source>
</reference>
<keyword evidence="12" id="KW-1185">Reference proteome</keyword>
<accession>A0A7J7C3P1</accession>
<dbReference type="PANTHER" id="PTHR13036:SF0">
    <property type="entry name" value="CHITOBIOSYLDIPHOSPHODOLICHOL BETA-MANNOSYLTRANSFERASE"/>
    <property type="match status" value="1"/>
</dbReference>
<feature type="domain" description="Glycosyltransferase subfamily 4-like N-terminal" evidence="10">
    <location>
        <begin position="36"/>
        <end position="128"/>
    </location>
</feature>
<feature type="transmembrane region" description="Helical" evidence="9">
    <location>
        <begin position="20"/>
        <end position="41"/>
    </location>
</feature>
<dbReference type="InterPro" id="IPR028098">
    <property type="entry name" value="Glyco_trans_4-like_N"/>
</dbReference>
<keyword evidence="8 9" id="KW-0472">Membrane</keyword>
<dbReference type="EMBL" id="JAAARO010000021">
    <property type="protein sequence ID" value="KAF5728754.1"/>
    <property type="molecule type" value="Genomic_DNA"/>
</dbReference>
<evidence type="ECO:0000256" key="6">
    <source>
        <dbReference type="ARBA" id="ARBA00022824"/>
    </source>
</evidence>
<dbReference type="GO" id="GO:0000030">
    <property type="term" value="F:mannosyltransferase activity"/>
    <property type="evidence" value="ECO:0007669"/>
    <property type="project" value="InterPro"/>
</dbReference>
<evidence type="ECO:0000313" key="12">
    <source>
        <dbReference type="Proteomes" id="UP000593562"/>
    </source>
</evidence>
<evidence type="ECO:0000256" key="7">
    <source>
        <dbReference type="ARBA" id="ARBA00022989"/>
    </source>
</evidence>
<dbReference type="InterPro" id="IPR026051">
    <property type="entry name" value="ALG1-like"/>
</dbReference>
<evidence type="ECO:0000256" key="5">
    <source>
        <dbReference type="ARBA" id="ARBA00022692"/>
    </source>
</evidence>
<proteinExistence type="predicted"/>
<evidence type="ECO:0000256" key="4">
    <source>
        <dbReference type="ARBA" id="ARBA00022679"/>
    </source>
</evidence>
<evidence type="ECO:0000313" key="11">
    <source>
        <dbReference type="EMBL" id="KAF5728754.1"/>
    </source>
</evidence>
<keyword evidence="7 9" id="KW-1133">Transmembrane helix</keyword>
<comment type="subcellular location">
    <subcellularLocation>
        <location evidence="1">Endoplasmic reticulum membrane</location>
        <topology evidence="1">Single-pass membrane protein</topology>
    </subcellularLocation>
</comment>
<evidence type="ECO:0000256" key="9">
    <source>
        <dbReference type="SAM" id="Phobius"/>
    </source>
</evidence>